<dbReference type="SMART" id="SM00028">
    <property type="entry name" value="TPR"/>
    <property type="match status" value="3"/>
</dbReference>
<evidence type="ECO:0000256" key="1">
    <source>
        <dbReference type="PROSITE-ProRule" id="PRU00339"/>
    </source>
</evidence>
<feature type="repeat" description="TPR" evidence="1">
    <location>
        <begin position="70"/>
        <end position="103"/>
    </location>
</feature>
<keyword evidence="3" id="KW-1185">Reference proteome</keyword>
<dbReference type="EMBL" id="CP073078">
    <property type="protein sequence ID" value="QUD90876.1"/>
    <property type="molecule type" value="Genomic_DNA"/>
</dbReference>
<dbReference type="Gene3D" id="1.25.40.10">
    <property type="entry name" value="Tetratricopeptide repeat domain"/>
    <property type="match status" value="1"/>
</dbReference>
<dbReference type="Proteomes" id="UP000676409">
    <property type="component" value="Chromosome"/>
</dbReference>
<dbReference type="KEGG" id="caul:KCG34_21405"/>
<protein>
    <recommendedName>
        <fullName evidence="4">Tetratricopeptide repeat protein</fullName>
    </recommendedName>
</protein>
<evidence type="ECO:0000313" key="2">
    <source>
        <dbReference type="EMBL" id="QUD90876.1"/>
    </source>
</evidence>
<evidence type="ECO:0000313" key="3">
    <source>
        <dbReference type="Proteomes" id="UP000676409"/>
    </source>
</evidence>
<proteinExistence type="predicted"/>
<keyword evidence="1" id="KW-0802">TPR repeat</keyword>
<name>A0A975G593_9CAUL</name>
<sequence length="188" mass="20649">MSSRIAGVALGLGLGWFISGPAAASVTVLGANFAHQCYLAAKFGEKYADDPVDICTRSIENESLQRHDLAGTFVNRGVLYMQQGAFKAAEKDFRQAQTLMPNLGEASVNLGGALIGERRYKEGVDEITRGLTLNPEEPEKAFYNRALGFEGLDDMKSAYFDYLHAQQIKPDWAPPKAELSRFTVKPKE</sequence>
<dbReference type="Pfam" id="PF13181">
    <property type="entry name" value="TPR_8"/>
    <property type="match status" value="1"/>
</dbReference>
<dbReference type="SUPFAM" id="SSF48452">
    <property type="entry name" value="TPR-like"/>
    <property type="match status" value="1"/>
</dbReference>
<reference evidence="2" key="1">
    <citation type="submission" date="2021-04" db="EMBL/GenBank/DDBJ databases">
        <title>The complete genome sequence of Caulobacter sp. S6.</title>
        <authorList>
            <person name="Tang Y."/>
            <person name="Ouyang W."/>
            <person name="Liu Q."/>
            <person name="Huang B."/>
            <person name="Guo Z."/>
            <person name="Lei P."/>
        </authorList>
    </citation>
    <scope>NUCLEOTIDE SEQUENCE</scope>
    <source>
        <strain evidence="2">S6</strain>
    </source>
</reference>
<accession>A0A975G593</accession>
<dbReference type="InterPro" id="IPR019734">
    <property type="entry name" value="TPR_rpt"/>
</dbReference>
<gene>
    <name evidence="2" type="ORF">KCG34_21405</name>
</gene>
<dbReference type="PROSITE" id="PS50005">
    <property type="entry name" value="TPR"/>
    <property type="match status" value="1"/>
</dbReference>
<organism evidence="2 3">
    <name type="scientific">Phenylobacterium montanum</name>
    <dbReference type="NCBI Taxonomy" id="2823693"/>
    <lineage>
        <taxon>Bacteria</taxon>
        <taxon>Pseudomonadati</taxon>
        <taxon>Pseudomonadota</taxon>
        <taxon>Alphaproteobacteria</taxon>
        <taxon>Caulobacterales</taxon>
        <taxon>Caulobacteraceae</taxon>
        <taxon>Phenylobacterium</taxon>
    </lineage>
</organism>
<evidence type="ECO:0008006" key="4">
    <source>
        <dbReference type="Google" id="ProtNLM"/>
    </source>
</evidence>
<dbReference type="AlphaFoldDB" id="A0A975G593"/>
<dbReference type="InterPro" id="IPR011990">
    <property type="entry name" value="TPR-like_helical_dom_sf"/>
</dbReference>